<keyword evidence="1" id="KW-0732">Signal</keyword>
<dbReference type="EMBL" id="LR586016">
    <property type="protein sequence ID" value="VIP03034.1"/>
    <property type="molecule type" value="Genomic_DNA"/>
</dbReference>
<protein>
    <recommendedName>
        <fullName evidence="4">DUF3352 domain-containing protein</fullName>
    </recommendedName>
</protein>
<dbReference type="KEGG" id="tim:GMBLW1_09260"/>
<accession>A0A6C2YNR6</accession>
<dbReference type="EMBL" id="LR593887">
    <property type="protein sequence ID" value="VTS03190.1"/>
    <property type="molecule type" value="Genomic_DNA"/>
</dbReference>
<organism evidence="2">
    <name type="scientific">Tuwongella immobilis</name>
    <dbReference type="NCBI Taxonomy" id="692036"/>
    <lineage>
        <taxon>Bacteria</taxon>
        <taxon>Pseudomonadati</taxon>
        <taxon>Planctomycetota</taxon>
        <taxon>Planctomycetia</taxon>
        <taxon>Gemmatales</taxon>
        <taxon>Gemmataceae</taxon>
        <taxon>Tuwongella</taxon>
    </lineage>
</organism>
<feature type="chain" id="PRO_5036383888" description="DUF3352 domain-containing protein" evidence="1">
    <location>
        <begin position="20"/>
        <end position="566"/>
    </location>
</feature>
<evidence type="ECO:0000313" key="2">
    <source>
        <dbReference type="EMBL" id="VIP03034.1"/>
    </source>
</evidence>
<reference evidence="2" key="1">
    <citation type="submission" date="2019-04" db="EMBL/GenBank/DDBJ databases">
        <authorList>
            <consortium name="Science for Life Laboratories"/>
        </authorList>
    </citation>
    <scope>NUCLEOTIDE SEQUENCE</scope>
    <source>
        <strain evidence="2">MBLW1</strain>
    </source>
</reference>
<evidence type="ECO:0000256" key="1">
    <source>
        <dbReference type="SAM" id="SignalP"/>
    </source>
</evidence>
<dbReference type="Proteomes" id="UP000464378">
    <property type="component" value="Chromosome"/>
</dbReference>
<name>A0A6C2YNR6_9BACT</name>
<feature type="signal peptide" evidence="1">
    <location>
        <begin position="1"/>
        <end position="19"/>
    </location>
</feature>
<dbReference type="AlphaFoldDB" id="A0A6C2YNR6"/>
<evidence type="ECO:0008006" key="4">
    <source>
        <dbReference type="Google" id="ProtNLM"/>
    </source>
</evidence>
<sequence>MTRICLLLLLCLIPSTLLAAPKDEMVAFVPKNHHFGIFLQDADTQLQRIAASPLGKSIIGSMPPKSWVESRDWEALQGIEKFVSQLFGHSFQEIASELLGTGAIVVFRDANESQKEGDGLVLLWVKRPQVVQQWIQKVNAFQGVKVRSEVIQPGFSMMIRETATGKDGYFLVGNILGMSSSLPLLRDSLDTAATPSRQIPKQWIERLGATDAIFGTWLLPRAFDAQIAQQIATARESERATLETLGRYWQGVDAIGLFLRLQPEPELVGTIVGRSEDVPNGGPQFLASFLPAVPLWANRPNDVLLELNSGFRWESIAALADELMPGEAAKKWRDGLQKELAPIFGRQGWSEVLASIGPRWGLRVRSLPDRAIPSICLAIELSGGEQSDAVMNQLMPTLQYLATSLRISYNRTHPDRDQVITRTIRHEKLEIMTFQNEVGFPEGFRPGYALKDGYLVIGESPETIIDFQATRGDTGSRDSEHVLGLFALEAMRNHLKQHRKELPAWLAPAAANPASGESLETVLNDLAGIRQVELGTRVTSQRGELFLRIRPTLSIASPTKPTNPSR</sequence>
<evidence type="ECO:0000313" key="3">
    <source>
        <dbReference type="Proteomes" id="UP000464378"/>
    </source>
</evidence>
<dbReference type="RefSeq" id="WP_162658147.1">
    <property type="nucleotide sequence ID" value="NZ_LR593887.1"/>
</dbReference>
<gene>
    <name evidence="2" type="ORF">GMBLW1_09260</name>
</gene>
<proteinExistence type="predicted"/>
<dbReference type="InParanoid" id="A0A6C2YNR6"/>
<keyword evidence="3" id="KW-1185">Reference proteome</keyword>